<keyword evidence="2" id="KW-1185">Reference proteome</keyword>
<sequence length="209" mass="24086">MAYQVPSDPHHDDEANQAPVRNLYSPLLATNTEAREVALQKMPQTRPYDPERDFLYIGNSTFYNFCEACGRDDWPSATRRLALALPVVDRGVWLPIAMKHLPRLESISIVYPKTAGDIDRLERVAVPRSGYRVLRPLTQEERDAVHVTADFWAENIFDPLHVVWRKSLSEHVDSARDDLSVNARREKVPSWSHETQRLCFDVVCFDRIS</sequence>
<protein>
    <submittedName>
        <fullName evidence="1">Uncharacterized protein</fullName>
    </submittedName>
</protein>
<gene>
    <name evidence="1" type="ORF">CSOJ01_08076</name>
</gene>
<dbReference type="EMBL" id="WIGN01000133">
    <property type="protein sequence ID" value="KAF6807635.1"/>
    <property type="molecule type" value="Genomic_DNA"/>
</dbReference>
<comment type="caution">
    <text evidence="1">The sequence shown here is derived from an EMBL/GenBank/DDBJ whole genome shotgun (WGS) entry which is preliminary data.</text>
</comment>
<organism evidence="1 2">
    <name type="scientific">Colletotrichum sojae</name>
    <dbReference type="NCBI Taxonomy" id="2175907"/>
    <lineage>
        <taxon>Eukaryota</taxon>
        <taxon>Fungi</taxon>
        <taxon>Dikarya</taxon>
        <taxon>Ascomycota</taxon>
        <taxon>Pezizomycotina</taxon>
        <taxon>Sordariomycetes</taxon>
        <taxon>Hypocreomycetidae</taxon>
        <taxon>Glomerellales</taxon>
        <taxon>Glomerellaceae</taxon>
        <taxon>Colletotrichum</taxon>
        <taxon>Colletotrichum orchidearum species complex</taxon>
    </lineage>
</organism>
<evidence type="ECO:0000313" key="2">
    <source>
        <dbReference type="Proteomes" id="UP000652219"/>
    </source>
</evidence>
<accession>A0A8H6MTG8</accession>
<name>A0A8H6MTG8_9PEZI</name>
<reference evidence="1 2" key="1">
    <citation type="journal article" date="2020" name="Phytopathology">
        <title>Genome Sequence Resources of Colletotrichum truncatum, C. plurivorum, C. musicola, and C. sojae: Four Species Pathogenic to Soybean (Glycine max).</title>
        <authorList>
            <person name="Rogerio F."/>
            <person name="Boufleur T.R."/>
            <person name="Ciampi-Guillardi M."/>
            <person name="Sukno S.A."/>
            <person name="Thon M.R."/>
            <person name="Massola Junior N.S."/>
            <person name="Baroncelli R."/>
        </authorList>
    </citation>
    <scope>NUCLEOTIDE SEQUENCE [LARGE SCALE GENOMIC DNA]</scope>
    <source>
        <strain evidence="1 2">LFN0009</strain>
    </source>
</reference>
<dbReference type="Proteomes" id="UP000652219">
    <property type="component" value="Unassembled WGS sequence"/>
</dbReference>
<proteinExistence type="predicted"/>
<evidence type="ECO:0000313" key="1">
    <source>
        <dbReference type="EMBL" id="KAF6807635.1"/>
    </source>
</evidence>
<dbReference type="AlphaFoldDB" id="A0A8H6MTG8"/>